<dbReference type="Proteomes" id="UP000315017">
    <property type="component" value="Chromosome"/>
</dbReference>
<evidence type="ECO:0000313" key="3">
    <source>
        <dbReference type="Proteomes" id="UP000315017"/>
    </source>
</evidence>
<dbReference type="RefSeq" id="WP_145091882.1">
    <property type="nucleotide sequence ID" value="NZ_CP036274.1"/>
</dbReference>
<feature type="region of interest" description="Disordered" evidence="1">
    <location>
        <begin position="52"/>
        <end position="72"/>
    </location>
</feature>
<dbReference type="KEGG" id="aagg:ETAA8_39860"/>
<protein>
    <submittedName>
        <fullName evidence="2">Uncharacterized protein</fullName>
    </submittedName>
</protein>
<organism evidence="2 3">
    <name type="scientific">Anatilimnocola aggregata</name>
    <dbReference type="NCBI Taxonomy" id="2528021"/>
    <lineage>
        <taxon>Bacteria</taxon>
        <taxon>Pseudomonadati</taxon>
        <taxon>Planctomycetota</taxon>
        <taxon>Planctomycetia</taxon>
        <taxon>Pirellulales</taxon>
        <taxon>Pirellulaceae</taxon>
        <taxon>Anatilimnocola</taxon>
    </lineage>
</organism>
<keyword evidence="3" id="KW-1185">Reference proteome</keyword>
<evidence type="ECO:0000313" key="2">
    <source>
        <dbReference type="EMBL" id="QDU28880.1"/>
    </source>
</evidence>
<reference evidence="2 3" key="1">
    <citation type="submission" date="2019-02" db="EMBL/GenBank/DDBJ databases">
        <title>Deep-cultivation of Planctomycetes and their phenomic and genomic characterization uncovers novel biology.</title>
        <authorList>
            <person name="Wiegand S."/>
            <person name="Jogler M."/>
            <person name="Boedeker C."/>
            <person name="Pinto D."/>
            <person name="Vollmers J."/>
            <person name="Rivas-Marin E."/>
            <person name="Kohn T."/>
            <person name="Peeters S.H."/>
            <person name="Heuer A."/>
            <person name="Rast P."/>
            <person name="Oberbeckmann S."/>
            <person name="Bunk B."/>
            <person name="Jeske O."/>
            <person name="Meyerdierks A."/>
            <person name="Storesund J.E."/>
            <person name="Kallscheuer N."/>
            <person name="Luecker S."/>
            <person name="Lage O.M."/>
            <person name="Pohl T."/>
            <person name="Merkel B.J."/>
            <person name="Hornburger P."/>
            <person name="Mueller R.-W."/>
            <person name="Bruemmer F."/>
            <person name="Labrenz M."/>
            <person name="Spormann A.M."/>
            <person name="Op den Camp H."/>
            <person name="Overmann J."/>
            <person name="Amann R."/>
            <person name="Jetten M.S.M."/>
            <person name="Mascher T."/>
            <person name="Medema M.H."/>
            <person name="Devos D.P."/>
            <person name="Kaster A.-K."/>
            <person name="Ovreas L."/>
            <person name="Rohde M."/>
            <person name="Galperin M.Y."/>
            <person name="Jogler C."/>
        </authorList>
    </citation>
    <scope>NUCLEOTIDE SEQUENCE [LARGE SCALE GENOMIC DNA]</scope>
    <source>
        <strain evidence="2 3">ETA_A8</strain>
    </source>
</reference>
<gene>
    <name evidence="2" type="ORF">ETAA8_39860</name>
</gene>
<sequence>MFDQYSRPKNNLTLALYCTLRRKPQLVVLFIKWIRVALLVADKTIEFVEQQIPGTPTRGDEGEGEGLSDLCF</sequence>
<accession>A0A517YF75</accession>
<evidence type="ECO:0000256" key="1">
    <source>
        <dbReference type="SAM" id="MobiDB-lite"/>
    </source>
</evidence>
<proteinExistence type="predicted"/>
<dbReference type="EMBL" id="CP036274">
    <property type="protein sequence ID" value="QDU28880.1"/>
    <property type="molecule type" value="Genomic_DNA"/>
</dbReference>
<dbReference type="AlphaFoldDB" id="A0A517YF75"/>
<name>A0A517YF75_9BACT</name>